<evidence type="ECO:0000313" key="2">
    <source>
        <dbReference type="Proteomes" id="UP001500967"/>
    </source>
</evidence>
<sequence length="275" mass="30914">MSQVRSAGTEAETEHACGRDAVRRAAGPAAEALSGCKQADDLAKRTDSLATETWWFGDGTRVETGDIQKSLNGLIARGETEIRLTASSGRELGLITNGVRARVTRREQAGFPDEVAYERQTRGADRVVLIRADGVGNEYSIEDTIALPEALRLIGHVVTTGDWNPPYDSDIFWPDRAVRLMGDYMTDDPVWDSDGPIRLERLGISQPLVQRLRDWNTEFSRLPLTNFEFPTPEDAERWRSEGRQLAYQLQDELPNIEVSYWHDGDYRPVREHRGG</sequence>
<reference evidence="2" key="1">
    <citation type="journal article" date="2019" name="Int. J. Syst. Evol. Microbiol.">
        <title>The Global Catalogue of Microorganisms (GCM) 10K type strain sequencing project: providing services to taxonomists for standard genome sequencing and annotation.</title>
        <authorList>
            <consortium name="The Broad Institute Genomics Platform"/>
            <consortium name="The Broad Institute Genome Sequencing Center for Infectious Disease"/>
            <person name="Wu L."/>
            <person name="Ma J."/>
        </authorList>
    </citation>
    <scope>NUCLEOTIDE SEQUENCE [LARGE SCALE GENOMIC DNA]</scope>
    <source>
        <strain evidence="2">JCM 10425</strain>
    </source>
</reference>
<protein>
    <submittedName>
        <fullName evidence="1">Uncharacterized protein</fullName>
    </submittedName>
</protein>
<keyword evidence="2" id="KW-1185">Reference proteome</keyword>
<name>A0ABP3D4R6_9ACTN</name>
<dbReference type="EMBL" id="BAAAGX010000003">
    <property type="protein sequence ID" value="GAA0222802.1"/>
    <property type="molecule type" value="Genomic_DNA"/>
</dbReference>
<comment type="caution">
    <text evidence="1">The sequence shown here is derived from an EMBL/GenBank/DDBJ whole genome shotgun (WGS) entry which is preliminary data.</text>
</comment>
<dbReference type="Proteomes" id="UP001500967">
    <property type="component" value="Unassembled WGS sequence"/>
</dbReference>
<gene>
    <name evidence="1" type="ORF">GCM10009539_05020</name>
</gene>
<organism evidence="1 2">
    <name type="scientific">Cryptosporangium japonicum</name>
    <dbReference type="NCBI Taxonomy" id="80872"/>
    <lineage>
        <taxon>Bacteria</taxon>
        <taxon>Bacillati</taxon>
        <taxon>Actinomycetota</taxon>
        <taxon>Actinomycetes</taxon>
        <taxon>Cryptosporangiales</taxon>
        <taxon>Cryptosporangiaceae</taxon>
        <taxon>Cryptosporangium</taxon>
    </lineage>
</organism>
<accession>A0ABP3D4R6</accession>
<proteinExistence type="predicted"/>
<evidence type="ECO:0000313" key="1">
    <source>
        <dbReference type="EMBL" id="GAA0222802.1"/>
    </source>
</evidence>